<name>A0ABY6F5K7_9GAMM</name>
<evidence type="ECO:0000313" key="1">
    <source>
        <dbReference type="EMBL" id="UXZ05362.1"/>
    </source>
</evidence>
<sequence length="71" mass="8191">MVQAFADLVKRAVEAGFDIIELHQTTFQAAQKSQLSFLIIPNHQNSQFFTISKPRYNKQISTAFTQFWSIL</sequence>
<dbReference type="Proteomes" id="UP001063782">
    <property type="component" value="Chromosome"/>
</dbReference>
<dbReference type="SUPFAM" id="SSF51395">
    <property type="entry name" value="FMN-linked oxidoreductases"/>
    <property type="match status" value="1"/>
</dbReference>
<evidence type="ECO:0000313" key="2">
    <source>
        <dbReference type="Proteomes" id="UP001063782"/>
    </source>
</evidence>
<keyword evidence="2" id="KW-1185">Reference proteome</keyword>
<gene>
    <name evidence="1" type="ORF">LU297_02630</name>
</gene>
<reference evidence="1" key="1">
    <citation type="submission" date="2021-12" db="EMBL/GenBank/DDBJ databases">
        <title>taxonomy of Moraxella sp. ZY201224.</title>
        <authorList>
            <person name="Li F."/>
        </authorList>
    </citation>
    <scope>NUCLEOTIDE SEQUENCE</scope>
    <source>
        <strain evidence="1">ZY201224</strain>
    </source>
</reference>
<proteinExistence type="predicted"/>
<organism evidence="1 2">
    <name type="scientific">Moraxella nasicaprae</name>
    <dbReference type="NCBI Taxonomy" id="2904122"/>
    <lineage>
        <taxon>Bacteria</taxon>
        <taxon>Pseudomonadati</taxon>
        <taxon>Pseudomonadota</taxon>
        <taxon>Gammaproteobacteria</taxon>
        <taxon>Moraxellales</taxon>
        <taxon>Moraxellaceae</taxon>
        <taxon>Moraxella</taxon>
    </lineage>
</organism>
<dbReference type="EMBL" id="CP089977">
    <property type="protein sequence ID" value="UXZ05362.1"/>
    <property type="molecule type" value="Genomic_DNA"/>
</dbReference>
<protein>
    <submittedName>
        <fullName evidence="1">Uncharacterized protein</fullName>
    </submittedName>
</protein>
<accession>A0ABY6F5K7</accession>